<dbReference type="Pfam" id="PF12802">
    <property type="entry name" value="MarR_2"/>
    <property type="match status" value="1"/>
</dbReference>
<sequence length="165" mass="18220">MSEGETRRELESQMASDVRALSAASDQISRIFAQQHSLGPNDFRALLHIMISDMSGRPSTPGELGQALGLSSAAMTYLVERMITSGHIMREPDETDRRRVILRYSDPGMEVAREFFTPLGAHTREAMADLPDSDLAAAHRVFAAMITAMQTYHGELGGRRPNSTR</sequence>
<dbReference type="SUPFAM" id="SSF46785">
    <property type="entry name" value="Winged helix' DNA-binding domain"/>
    <property type="match status" value="1"/>
</dbReference>
<dbReference type="PROSITE" id="PS50995">
    <property type="entry name" value="HTH_MARR_2"/>
    <property type="match status" value="1"/>
</dbReference>
<feature type="domain" description="HTH marR-type" evidence="4">
    <location>
        <begin position="7"/>
        <end position="147"/>
    </location>
</feature>
<dbReference type="AlphaFoldDB" id="A0A917CLP1"/>
<comment type="caution">
    <text evidence="5">The sequence shown here is derived from an EMBL/GenBank/DDBJ whole genome shotgun (WGS) entry which is preliminary data.</text>
</comment>
<proteinExistence type="predicted"/>
<dbReference type="InterPro" id="IPR023187">
    <property type="entry name" value="Tscrpt_reg_MarR-type_CS"/>
</dbReference>
<evidence type="ECO:0000259" key="4">
    <source>
        <dbReference type="PROSITE" id="PS50995"/>
    </source>
</evidence>
<organism evidence="5 6">
    <name type="scientific">Rhodococcoides trifolii</name>
    <dbReference type="NCBI Taxonomy" id="908250"/>
    <lineage>
        <taxon>Bacteria</taxon>
        <taxon>Bacillati</taxon>
        <taxon>Actinomycetota</taxon>
        <taxon>Actinomycetes</taxon>
        <taxon>Mycobacteriales</taxon>
        <taxon>Nocardiaceae</taxon>
        <taxon>Rhodococcoides</taxon>
    </lineage>
</organism>
<evidence type="ECO:0000313" key="6">
    <source>
        <dbReference type="Proteomes" id="UP000654257"/>
    </source>
</evidence>
<reference evidence="5" key="1">
    <citation type="journal article" date="2014" name="Int. J. Syst. Evol. Microbiol.">
        <title>Complete genome sequence of Corynebacterium casei LMG S-19264T (=DSM 44701T), isolated from a smear-ripened cheese.</title>
        <authorList>
            <consortium name="US DOE Joint Genome Institute (JGI-PGF)"/>
            <person name="Walter F."/>
            <person name="Albersmeier A."/>
            <person name="Kalinowski J."/>
            <person name="Ruckert C."/>
        </authorList>
    </citation>
    <scope>NUCLEOTIDE SEQUENCE</scope>
    <source>
        <strain evidence="5">CCM 7905</strain>
    </source>
</reference>
<evidence type="ECO:0000256" key="2">
    <source>
        <dbReference type="ARBA" id="ARBA00023125"/>
    </source>
</evidence>
<dbReference type="InterPro" id="IPR000835">
    <property type="entry name" value="HTH_MarR-typ"/>
</dbReference>
<dbReference type="SMART" id="SM00347">
    <property type="entry name" value="HTH_MARR"/>
    <property type="match status" value="1"/>
</dbReference>
<evidence type="ECO:0000313" key="5">
    <source>
        <dbReference type="EMBL" id="GGF92810.1"/>
    </source>
</evidence>
<keyword evidence="1" id="KW-0805">Transcription regulation</keyword>
<name>A0A917CLP1_9NOCA</name>
<dbReference type="PANTHER" id="PTHR33164:SF106">
    <property type="entry name" value="TRANSCRIPTIONAL REGULATORY PROTEIN"/>
    <property type="match status" value="1"/>
</dbReference>
<keyword evidence="2" id="KW-0238">DNA-binding</keyword>
<dbReference type="GO" id="GO:0003677">
    <property type="term" value="F:DNA binding"/>
    <property type="evidence" value="ECO:0007669"/>
    <property type="project" value="UniProtKB-KW"/>
</dbReference>
<accession>A0A917CLP1</accession>
<gene>
    <name evidence="5" type="ORF">GCM10007304_03280</name>
</gene>
<dbReference type="GO" id="GO:0006950">
    <property type="term" value="P:response to stress"/>
    <property type="evidence" value="ECO:0007669"/>
    <property type="project" value="TreeGrafter"/>
</dbReference>
<dbReference type="Proteomes" id="UP000654257">
    <property type="component" value="Unassembled WGS sequence"/>
</dbReference>
<keyword evidence="3" id="KW-0804">Transcription</keyword>
<dbReference type="InterPro" id="IPR036388">
    <property type="entry name" value="WH-like_DNA-bd_sf"/>
</dbReference>
<protein>
    <recommendedName>
        <fullName evidence="4">HTH marR-type domain-containing protein</fullName>
    </recommendedName>
</protein>
<evidence type="ECO:0000256" key="1">
    <source>
        <dbReference type="ARBA" id="ARBA00023015"/>
    </source>
</evidence>
<dbReference type="EMBL" id="BMCU01000001">
    <property type="protein sequence ID" value="GGF92810.1"/>
    <property type="molecule type" value="Genomic_DNA"/>
</dbReference>
<dbReference type="PROSITE" id="PS01117">
    <property type="entry name" value="HTH_MARR_1"/>
    <property type="match status" value="1"/>
</dbReference>
<dbReference type="RefSeq" id="WP_188542966.1">
    <property type="nucleotide sequence ID" value="NZ_BMCU01000001.1"/>
</dbReference>
<reference evidence="5" key="2">
    <citation type="submission" date="2020-09" db="EMBL/GenBank/DDBJ databases">
        <authorList>
            <person name="Sun Q."/>
            <person name="Sedlacek I."/>
        </authorList>
    </citation>
    <scope>NUCLEOTIDE SEQUENCE</scope>
    <source>
        <strain evidence="5">CCM 7905</strain>
    </source>
</reference>
<dbReference type="PANTHER" id="PTHR33164">
    <property type="entry name" value="TRANSCRIPTIONAL REGULATOR, MARR FAMILY"/>
    <property type="match status" value="1"/>
</dbReference>
<dbReference type="InterPro" id="IPR036390">
    <property type="entry name" value="WH_DNA-bd_sf"/>
</dbReference>
<evidence type="ECO:0000256" key="3">
    <source>
        <dbReference type="ARBA" id="ARBA00023163"/>
    </source>
</evidence>
<dbReference type="Gene3D" id="1.10.10.10">
    <property type="entry name" value="Winged helix-like DNA-binding domain superfamily/Winged helix DNA-binding domain"/>
    <property type="match status" value="1"/>
</dbReference>
<keyword evidence="6" id="KW-1185">Reference proteome</keyword>
<dbReference type="GO" id="GO:0003700">
    <property type="term" value="F:DNA-binding transcription factor activity"/>
    <property type="evidence" value="ECO:0007669"/>
    <property type="project" value="InterPro"/>
</dbReference>
<dbReference type="InterPro" id="IPR039422">
    <property type="entry name" value="MarR/SlyA-like"/>
</dbReference>